<dbReference type="Proteomes" id="UP000018001">
    <property type="component" value="Unassembled WGS sequence"/>
</dbReference>
<protein>
    <submittedName>
        <fullName evidence="2">Uncharacterized protein</fullName>
    </submittedName>
</protein>
<gene>
    <name evidence="2" type="ORF">PVAR5_7464</name>
</gene>
<evidence type="ECO:0000313" key="3">
    <source>
        <dbReference type="Proteomes" id="UP000018001"/>
    </source>
</evidence>
<dbReference type="InParanoid" id="V5G2X8"/>
<evidence type="ECO:0000256" key="1">
    <source>
        <dbReference type="SAM" id="MobiDB-lite"/>
    </source>
</evidence>
<feature type="region of interest" description="Disordered" evidence="1">
    <location>
        <begin position="1"/>
        <end position="44"/>
    </location>
</feature>
<dbReference type="EMBL" id="BAUL01000259">
    <property type="protein sequence ID" value="GAD98763.1"/>
    <property type="molecule type" value="Genomic_DNA"/>
</dbReference>
<organism evidence="2 3">
    <name type="scientific">Byssochlamys spectabilis (strain No. 5 / NBRC 109023)</name>
    <name type="common">Paecilomyces variotii</name>
    <dbReference type="NCBI Taxonomy" id="1356009"/>
    <lineage>
        <taxon>Eukaryota</taxon>
        <taxon>Fungi</taxon>
        <taxon>Dikarya</taxon>
        <taxon>Ascomycota</taxon>
        <taxon>Pezizomycotina</taxon>
        <taxon>Eurotiomycetes</taxon>
        <taxon>Eurotiomycetidae</taxon>
        <taxon>Eurotiales</taxon>
        <taxon>Thermoascaceae</taxon>
        <taxon>Paecilomyces</taxon>
    </lineage>
</organism>
<reference evidence="3" key="1">
    <citation type="journal article" date="2014" name="Genome Announc.">
        <title>Draft genome sequence of the formaldehyde-resistant fungus Byssochlamys spectabilis No. 5 (anamorph Paecilomyces variotii No. 5) (NBRC109023).</title>
        <authorList>
            <person name="Oka T."/>
            <person name="Ekino K."/>
            <person name="Fukuda K."/>
            <person name="Nomura Y."/>
        </authorList>
    </citation>
    <scope>NUCLEOTIDE SEQUENCE [LARGE SCALE GENOMIC DNA]</scope>
    <source>
        <strain evidence="3">No. 5 / NBRC 109023</strain>
    </source>
</reference>
<sequence>MALPIVESPGIEEYPDERISQRSMRSTRPHGGARPSLDNAFPDPTLGSITDLDYPEALTGQFYSRLLRTNRYLLLRYGEGSVFPTALQLAIDSSHEQTASTPY</sequence>
<evidence type="ECO:0000313" key="2">
    <source>
        <dbReference type="EMBL" id="GAD98763.1"/>
    </source>
</evidence>
<proteinExistence type="predicted"/>
<keyword evidence="3" id="KW-1185">Reference proteome</keyword>
<accession>V5G2X8</accession>
<name>V5G2X8_BYSSN</name>
<comment type="caution">
    <text evidence="2">The sequence shown here is derived from an EMBL/GenBank/DDBJ whole genome shotgun (WGS) entry which is preliminary data.</text>
</comment>
<dbReference type="HOGENOM" id="CLU_2263356_0_0_1"/>
<dbReference type="AlphaFoldDB" id="V5G2X8"/>